<protein>
    <submittedName>
        <fullName evidence="2">Uncharacterized protein</fullName>
    </submittedName>
</protein>
<name>A0A9W8HP59_9FUNG</name>
<reference evidence="2" key="1">
    <citation type="submission" date="2022-07" db="EMBL/GenBank/DDBJ databases">
        <title>Phylogenomic reconstructions and comparative analyses of Kickxellomycotina fungi.</title>
        <authorList>
            <person name="Reynolds N.K."/>
            <person name="Stajich J.E."/>
            <person name="Barry K."/>
            <person name="Grigoriev I.V."/>
            <person name="Crous P."/>
            <person name="Smith M.E."/>
        </authorList>
    </citation>
    <scope>NUCLEOTIDE SEQUENCE</scope>
    <source>
        <strain evidence="2">NRRL 1565</strain>
    </source>
</reference>
<feature type="region of interest" description="Disordered" evidence="1">
    <location>
        <begin position="347"/>
        <end position="385"/>
    </location>
</feature>
<dbReference type="EMBL" id="JANBUO010002973">
    <property type="protein sequence ID" value="KAJ2793238.1"/>
    <property type="molecule type" value="Genomic_DNA"/>
</dbReference>
<evidence type="ECO:0000313" key="3">
    <source>
        <dbReference type="Proteomes" id="UP001140094"/>
    </source>
</evidence>
<sequence length="487" mass="49739">AGNHTQPSTAGAGAEQTVTVRGVSESDRATPSGSNGKGRKKGSKPKPQRAKPADASSQSGGSETGRPSGKSSRRSKKGLKHAAAPQSTQDSESASSSRASSSLQTAIQSPPMPVAAGRAQAVGTLPTPTIITGEDGRARVVFDMQTEDVCAQQPRRSTLDNHGGHAPARGWAGVYGTHLGLGAGTPMHAAARSGGRSVTTSATEHAGGSGAPPSFRHRSMTSTQLRATARPFSPQHSAPQRRSLSSAVDGPVAPLSAPATSGTRGRSQSASTHVSMTGVRISMAQSQPGNVMAPHLSMAMRAGNPALAGGYSSGGYFASRRASVSNVGLAVDPSHSIRIPTVMFQRQKPETPPIPAAADPSLPTPTSASASAEPEPEPAETPGESLAMRRLQEMIASMRAMGPPKSARDHPDATTPPASTAAPQPARSNLPPAVPPTPAAHPSSRFDSILEEDEDTEQDEAILDADGCSVPAHSMGPHTTSATLYAL</sequence>
<feature type="region of interest" description="Disordered" evidence="1">
    <location>
        <begin position="187"/>
        <end position="275"/>
    </location>
</feature>
<dbReference type="Proteomes" id="UP001140094">
    <property type="component" value="Unassembled WGS sequence"/>
</dbReference>
<feature type="region of interest" description="Disordered" evidence="1">
    <location>
        <begin position="401"/>
        <end position="487"/>
    </location>
</feature>
<comment type="caution">
    <text evidence="2">The sequence shown here is derived from an EMBL/GenBank/DDBJ whole genome shotgun (WGS) entry which is preliminary data.</text>
</comment>
<feature type="compositionally biased region" description="Low complexity" evidence="1">
    <location>
        <begin position="356"/>
        <end position="373"/>
    </location>
</feature>
<feature type="non-terminal residue" evidence="2">
    <location>
        <position position="1"/>
    </location>
</feature>
<proteinExistence type="predicted"/>
<evidence type="ECO:0000256" key="1">
    <source>
        <dbReference type="SAM" id="MobiDB-lite"/>
    </source>
</evidence>
<feature type="compositionally biased region" description="Basic residues" evidence="1">
    <location>
        <begin position="37"/>
        <end position="49"/>
    </location>
</feature>
<feature type="compositionally biased region" description="Polar residues" evidence="1">
    <location>
        <begin position="258"/>
        <end position="275"/>
    </location>
</feature>
<dbReference type="AlphaFoldDB" id="A0A9W8HP59"/>
<evidence type="ECO:0000313" key="2">
    <source>
        <dbReference type="EMBL" id="KAJ2793238.1"/>
    </source>
</evidence>
<feature type="compositionally biased region" description="Polar residues" evidence="1">
    <location>
        <begin position="234"/>
        <end position="246"/>
    </location>
</feature>
<feature type="region of interest" description="Disordered" evidence="1">
    <location>
        <begin position="1"/>
        <end position="116"/>
    </location>
</feature>
<organism evidence="2 3">
    <name type="scientific">Coemansia guatemalensis</name>
    <dbReference type="NCBI Taxonomy" id="2761395"/>
    <lineage>
        <taxon>Eukaryota</taxon>
        <taxon>Fungi</taxon>
        <taxon>Fungi incertae sedis</taxon>
        <taxon>Zoopagomycota</taxon>
        <taxon>Kickxellomycotina</taxon>
        <taxon>Kickxellomycetes</taxon>
        <taxon>Kickxellales</taxon>
        <taxon>Kickxellaceae</taxon>
        <taxon>Coemansia</taxon>
    </lineage>
</organism>
<feature type="compositionally biased region" description="Low complexity" evidence="1">
    <location>
        <begin position="91"/>
        <end position="102"/>
    </location>
</feature>
<feature type="compositionally biased region" description="Acidic residues" evidence="1">
    <location>
        <begin position="449"/>
        <end position="463"/>
    </location>
</feature>
<keyword evidence="3" id="KW-1185">Reference proteome</keyword>
<accession>A0A9W8HP59</accession>
<gene>
    <name evidence="2" type="ORF">H4R20_006603</name>
</gene>
<dbReference type="OrthoDB" id="5588164at2759"/>
<feature type="compositionally biased region" description="Polar residues" evidence="1">
    <location>
        <begin position="477"/>
        <end position="487"/>
    </location>
</feature>
<feature type="compositionally biased region" description="Low complexity" evidence="1">
    <location>
        <begin position="413"/>
        <end position="426"/>
    </location>
</feature>
<feature type="compositionally biased region" description="Basic residues" evidence="1">
    <location>
        <begin position="71"/>
        <end position="80"/>
    </location>
</feature>